<dbReference type="Pfam" id="PF00069">
    <property type="entry name" value="Pkinase"/>
    <property type="match status" value="1"/>
</dbReference>
<evidence type="ECO:0000259" key="6">
    <source>
        <dbReference type="PROSITE" id="PS50011"/>
    </source>
</evidence>
<evidence type="ECO:0000313" key="7">
    <source>
        <dbReference type="EMBL" id="SYZ34070.1"/>
    </source>
</evidence>
<organism evidence="7 8">
    <name type="scientific">Propionibacterium australiense</name>
    <dbReference type="NCBI Taxonomy" id="119981"/>
    <lineage>
        <taxon>Bacteria</taxon>
        <taxon>Bacillati</taxon>
        <taxon>Actinomycetota</taxon>
        <taxon>Actinomycetes</taxon>
        <taxon>Propionibacteriales</taxon>
        <taxon>Propionibacteriaceae</taxon>
        <taxon>Propionibacterium</taxon>
    </lineage>
</organism>
<gene>
    <name evidence="7" type="ORF">PROPAUS_2046</name>
</gene>
<dbReference type="CDD" id="cd14014">
    <property type="entry name" value="STKc_PknB_like"/>
    <property type="match status" value="1"/>
</dbReference>
<evidence type="ECO:0000256" key="4">
    <source>
        <dbReference type="ARBA" id="ARBA00022840"/>
    </source>
</evidence>
<dbReference type="InterPro" id="IPR008271">
    <property type="entry name" value="Ser/Thr_kinase_AS"/>
</dbReference>
<proteinExistence type="predicted"/>
<dbReference type="InterPro" id="IPR011009">
    <property type="entry name" value="Kinase-like_dom_sf"/>
</dbReference>
<keyword evidence="2 5" id="KW-0547">Nucleotide-binding</keyword>
<dbReference type="PANTHER" id="PTHR48016:SF47">
    <property type="entry name" value="PROTEIN KINASE DOMAIN-CONTAINING PROTEIN"/>
    <property type="match status" value="1"/>
</dbReference>
<dbReference type="InterPro" id="IPR050538">
    <property type="entry name" value="MAP_kinase_kinase_kinase"/>
</dbReference>
<evidence type="ECO:0000256" key="5">
    <source>
        <dbReference type="PROSITE-ProRule" id="PRU10141"/>
    </source>
</evidence>
<dbReference type="PROSITE" id="PS00108">
    <property type="entry name" value="PROTEIN_KINASE_ST"/>
    <property type="match status" value="1"/>
</dbReference>
<dbReference type="AlphaFoldDB" id="A0A383S7T8"/>
<feature type="binding site" evidence="5">
    <location>
        <position position="56"/>
    </location>
    <ligand>
        <name>ATP</name>
        <dbReference type="ChEBI" id="CHEBI:30616"/>
    </ligand>
</feature>
<evidence type="ECO:0000256" key="2">
    <source>
        <dbReference type="ARBA" id="ARBA00022741"/>
    </source>
</evidence>
<dbReference type="Proteomes" id="UP000263928">
    <property type="component" value="Unassembled WGS sequence"/>
</dbReference>
<keyword evidence="4 5" id="KW-0067">ATP-binding</keyword>
<evidence type="ECO:0000256" key="1">
    <source>
        <dbReference type="ARBA" id="ARBA00022679"/>
    </source>
</evidence>
<keyword evidence="8" id="KW-1185">Reference proteome</keyword>
<sequence>MSGQDLSTLPVLWDTEPVMGEIFAGRYELVDLLGTGGMGDVWRIWDHRDGGYRAGKVLRQSDSTSLLRFMREARWRFDHPHLLAPSGWAGEDDRIIFAMPLVHGGSAAGLLRDYGPLPQTWVLPAIGQLLEALHVIHSAGLVHRDVKPANILLRPGTVPDIVLSDFGTAAPIAEPRLTRVTQVIGTPGYMSPEARYGADPEPAQDLYAVGILLIELLTGARPGQDEPAQVPPRFAGTPLGNVIAHLIADVPARVTSAAQAWRELAAVVPEPQIGEPVEVFDQIEPLPAGWGPQGPLGTGPQDTGLPSSPSPGGLDEFYAPPPARAESGQALGQEQFGPSPGWAPASHQEPVPFQEPAPFQEAAPAHPAAPLPAPANPGPEVVPVCAPPTPATVPAHAASSTKPGKAQIAPVIVVAGGVLCILAAIIVAL</sequence>
<protein>
    <submittedName>
        <fullName evidence="7">Protein kinase domain profile</fullName>
    </submittedName>
</protein>
<evidence type="ECO:0000256" key="3">
    <source>
        <dbReference type="ARBA" id="ARBA00022777"/>
    </source>
</evidence>
<name>A0A383S7T8_9ACTN</name>
<dbReference type="InterPro" id="IPR017441">
    <property type="entry name" value="Protein_kinase_ATP_BS"/>
</dbReference>
<dbReference type="PANTHER" id="PTHR48016">
    <property type="entry name" value="MAP KINASE KINASE KINASE SSK2-RELATED-RELATED"/>
    <property type="match status" value="1"/>
</dbReference>
<dbReference type="EMBL" id="UNQJ01000017">
    <property type="protein sequence ID" value="SYZ34070.1"/>
    <property type="molecule type" value="Genomic_DNA"/>
</dbReference>
<keyword evidence="1" id="KW-0808">Transferase</keyword>
<dbReference type="Gene3D" id="1.10.510.10">
    <property type="entry name" value="Transferase(Phosphotransferase) domain 1"/>
    <property type="match status" value="1"/>
</dbReference>
<reference evidence="8" key="1">
    <citation type="submission" date="2018-08" db="EMBL/GenBank/DDBJ databases">
        <authorList>
            <person name="Hornung B."/>
        </authorList>
    </citation>
    <scope>NUCLEOTIDE SEQUENCE [LARGE SCALE GENOMIC DNA]</scope>
</reference>
<dbReference type="GO" id="GO:0004672">
    <property type="term" value="F:protein kinase activity"/>
    <property type="evidence" value="ECO:0007669"/>
    <property type="project" value="InterPro"/>
</dbReference>
<evidence type="ECO:0000313" key="8">
    <source>
        <dbReference type="Proteomes" id="UP000263928"/>
    </source>
</evidence>
<keyword evidence="3 7" id="KW-0418">Kinase</keyword>
<dbReference type="GO" id="GO:0005524">
    <property type="term" value="F:ATP binding"/>
    <property type="evidence" value="ECO:0007669"/>
    <property type="project" value="UniProtKB-UniRule"/>
</dbReference>
<feature type="domain" description="Protein kinase" evidence="6">
    <location>
        <begin position="27"/>
        <end position="273"/>
    </location>
</feature>
<dbReference type="InterPro" id="IPR000719">
    <property type="entry name" value="Prot_kinase_dom"/>
</dbReference>
<accession>A0A383S7T8</accession>
<dbReference type="PROSITE" id="PS00107">
    <property type="entry name" value="PROTEIN_KINASE_ATP"/>
    <property type="match status" value="1"/>
</dbReference>
<dbReference type="SUPFAM" id="SSF56112">
    <property type="entry name" value="Protein kinase-like (PK-like)"/>
    <property type="match status" value="1"/>
</dbReference>
<dbReference type="PROSITE" id="PS50011">
    <property type="entry name" value="PROTEIN_KINASE_DOM"/>
    <property type="match status" value="1"/>
</dbReference>
<dbReference type="SMART" id="SM00220">
    <property type="entry name" value="S_TKc"/>
    <property type="match status" value="1"/>
</dbReference>